<dbReference type="PANTHER" id="PTHR22774:SF11">
    <property type="entry name" value="CHOREIN N-TERMINAL DOMAIN-CONTAINING PROTEIN"/>
    <property type="match status" value="1"/>
</dbReference>
<feature type="region of interest" description="Disordered" evidence="2">
    <location>
        <begin position="372"/>
        <end position="409"/>
    </location>
</feature>
<evidence type="ECO:0000313" key="3">
    <source>
        <dbReference type="EMBL" id="CAG2246484.1"/>
    </source>
</evidence>
<dbReference type="Pfam" id="PF24917">
    <property type="entry name" value="BLTP3A_B"/>
    <property type="match status" value="3"/>
</dbReference>
<feature type="region of interest" description="Disordered" evidence="2">
    <location>
        <begin position="899"/>
        <end position="957"/>
    </location>
</feature>
<protein>
    <recommendedName>
        <fullName evidence="5">Chorein N-terminal domain-containing protein</fullName>
    </recommendedName>
</protein>
<proteinExistence type="predicted"/>
<reference evidence="3" key="1">
    <citation type="submission" date="2021-03" db="EMBL/GenBank/DDBJ databases">
        <authorList>
            <person name="Bekaert M."/>
        </authorList>
    </citation>
    <scope>NUCLEOTIDE SEQUENCE</scope>
</reference>
<organism evidence="3 4">
    <name type="scientific">Mytilus edulis</name>
    <name type="common">Blue mussel</name>
    <dbReference type="NCBI Taxonomy" id="6550"/>
    <lineage>
        <taxon>Eukaryota</taxon>
        <taxon>Metazoa</taxon>
        <taxon>Spiralia</taxon>
        <taxon>Lophotrochozoa</taxon>
        <taxon>Mollusca</taxon>
        <taxon>Bivalvia</taxon>
        <taxon>Autobranchia</taxon>
        <taxon>Pteriomorphia</taxon>
        <taxon>Mytilida</taxon>
        <taxon>Mytiloidea</taxon>
        <taxon>Mytilidae</taxon>
        <taxon>Mytilinae</taxon>
        <taxon>Mytilus</taxon>
    </lineage>
</organism>
<feature type="coiled-coil region" evidence="1">
    <location>
        <begin position="64"/>
        <end position="151"/>
    </location>
</feature>
<evidence type="ECO:0008006" key="5">
    <source>
        <dbReference type="Google" id="ProtNLM"/>
    </source>
</evidence>
<dbReference type="AlphaFoldDB" id="A0A8S3UW31"/>
<dbReference type="PANTHER" id="PTHR22774">
    <property type="entry name" value="CHOREIN N-TERMINAL DOMAIN-CONTAINING PROTEIN"/>
    <property type="match status" value="1"/>
</dbReference>
<evidence type="ECO:0000256" key="2">
    <source>
        <dbReference type="SAM" id="MobiDB-lite"/>
    </source>
</evidence>
<gene>
    <name evidence="3" type="ORF">MEDL_58465</name>
</gene>
<accession>A0A8S3UW31</accession>
<keyword evidence="4" id="KW-1185">Reference proteome</keyword>
<dbReference type="OrthoDB" id="43807at2759"/>
<keyword evidence="1" id="KW-0175">Coiled coil</keyword>
<sequence length="1075" mass="123155">MDEDNAIFERNLSGFILSVLHAACSETESDAVSVQQTMDTDTASEEERVAFFGNARTKEFGRLTATMKEENDEAENTETASEEERIAFFGDARTKEFERLTATFEEQNAEAENTETASEDELIAFFGAARLKELDRLMSTLNTQVDKVENQEIQAKPMIITEKVLPKQVETEALDTEETASEEDRVAFFQSVRDAERQKLIEAFAREKKWKEEREERREKKRQEQIRKMFEDFHKPAVSPLSASYEPGPSKEQYHLYPSSSNTEYNIMLKSSVSKLHERVKAFTEEQKDLQRKLELSHATNPRADTDENKEKSHISIRTKSDAEILKADRTNDVKKTGPVWSFVNRIFKRSKSTTADISTKPVDPEELKLDLSLLDDNREKEEDQPDTTRTSDSEWYTLSDTEEPPRPRLKPFFTPLQETHETTISKCTSHKVTESMNQFLLNEPTKSDPTEIPVHSGSIGRFQRFRKQFKRLFCCCCSQNVEDRDTVIKAFRRRVFVKSQSRHSLFTKNLSPDKINLSTLKGEGELSNLELDEAILMELLDLPTWMRLKRAVCNKVSIKIQWTNLKSKPICLYLDEVILEIETCEEPRPPSNPAHLASYRVQVGSVTPTWQKTSHLGNTKLKDPDRGEILLFKEVEWQTTRIEATAVEGESSEQFVTTPLRFIANQSKIRIAIKKKLSDCSIISTRLMLYLDDLLWVLTDTQLKAAVLYANSLKETIEKSRRQSKNLAAEKLQRQGHAGNTPVVQQHQPQQTSAHFSRFDVQTTSYHLITSRIDLHLCDDSSPDSVHGADHNKQIEGGAMQVTIHKLSVDIYPYNTAEIFKSSSVCRMQIQLNTIKYIKWLFPQCQDLENQMVVAPVVGKGKHWFSYSDNQGSRNHWVQQLFNAFKKEVGKARETCFANSPTQSPAHQPANQRTPERSSTNQRTPEKMSSATSQNQPKPSASPQPTRKTAHSTPKPRTTKLLESCIVLKIEEFTIYQVSTADNTRNTPKKFLSSDKKQLHLPSDTSILHAEYTEYFFPEGIDYPVPHANLYILINPIRLMVDYLTLLWTNYFLLNLAQSMNLSKKNCTPNELGV</sequence>
<name>A0A8S3UW31_MYTED</name>
<dbReference type="Proteomes" id="UP000683360">
    <property type="component" value="Unassembled WGS sequence"/>
</dbReference>
<feature type="compositionally biased region" description="Basic and acidic residues" evidence="2">
    <location>
        <begin position="304"/>
        <end position="317"/>
    </location>
</feature>
<feature type="compositionally biased region" description="Polar residues" evidence="2">
    <location>
        <begin position="388"/>
        <end position="400"/>
    </location>
</feature>
<dbReference type="InterPro" id="IPR026728">
    <property type="entry name" value="BLTP3A/B"/>
</dbReference>
<evidence type="ECO:0000256" key="1">
    <source>
        <dbReference type="SAM" id="Coils"/>
    </source>
</evidence>
<comment type="caution">
    <text evidence="3">The sequence shown here is derived from an EMBL/GenBank/DDBJ whole genome shotgun (WGS) entry which is preliminary data.</text>
</comment>
<feature type="region of interest" description="Disordered" evidence="2">
    <location>
        <begin position="291"/>
        <end position="317"/>
    </location>
</feature>
<evidence type="ECO:0000313" key="4">
    <source>
        <dbReference type="Proteomes" id="UP000683360"/>
    </source>
</evidence>
<dbReference type="EMBL" id="CAJPWZ010002870">
    <property type="protein sequence ID" value="CAG2246484.1"/>
    <property type="molecule type" value="Genomic_DNA"/>
</dbReference>
<feature type="compositionally biased region" description="Basic and acidic residues" evidence="2">
    <location>
        <begin position="372"/>
        <end position="382"/>
    </location>
</feature>